<sequence>MIEGKTVIITGASLGIGEATAKEIAAKGAKVVSFALDMPEDTTVNEFTLGPATQSW</sequence>
<gene>
    <name evidence="1" type="ORF">GCM10023209_21750</name>
</gene>
<evidence type="ECO:0008006" key="3">
    <source>
        <dbReference type="Google" id="ProtNLM"/>
    </source>
</evidence>
<dbReference type="Pfam" id="PF00106">
    <property type="entry name" value="adh_short"/>
    <property type="match status" value="1"/>
</dbReference>
<keyword evidence="2" id="KW-1185">Reference proteome</keyword>
<comment type="caution">
    <text evidence="1">The sequence shown here is derived from an EMBL/GenBank/DDBJ whole genome shotgun (WGS) entry which is preliminary data.</text>
</comment>
<accession>A0ABP9LAK4</accession>
<dbReference type="Gene3D" id="3.40.50.720">
    <property type="entry name" value="NAD(P)-binding Rossmann-like Domain"/>
    <property type="match status" value="1"/>
</dbReference>
<evidence type="ECO:0000313" key="1">
    <source>
        <dbReference type="EMBL" id="GAA5074551.1"/>
    </source>
</evidence>
<dbReference type="RefSeq" id="WP_310796445.1">
    <property type="nucleotide sequence ID" value="NZ_BAABHW010000002.1"/>
</dbReference>
<dbReference type="Proteomes" id="UP001499910">
    <property type="component" value="Unassembled WGS sequence"/>
</dbReference>
<reference evidence="2" key="1">
    <citation type="journal article" date="2019" name="Int. J. Syst. Evol. Microbiol.">
        <title>The Global Catalogue of Microorganisms (GCM) 10K type strain sequencing project: providing services to taxonomists for standard genome sequencing and annotation.</title>
        <authorList>
            <consortium name="The Broad Institute Genomics Platform"/>
            <consortium name="The Broad Institute Genome Sequencing Center for Infectious Disease"/>
            <person name="Wu L."/>
            <person name="Ma J."/>
        </authorList>
    </citation>
    <scope>NUCLEOTIDE SEQUENCE [LARGE SCALE GENOMIC DNA]</scope>
    <source>
        <strain evidence="2">JCM 18015</strain>
    </source>
</reference>
<protein>
    <recommendedName>
        <fullName evidence="3">Short chain dehydrogenase</fullName>
    </recommendedName>
</protein>
<evidence type="ECO:0000313" key="2">
    <source>
        <dbReference type="Proteomes" id="UP001499910"/>
    </source>
</evidence>
<proteinExistence type="predicted"/>
<dbReference type="InterPro" id="IPR036291">
    <property type="entry name" value="NAD(P)-bd_dom_sf"/>
</dbReference>
<name>A0ABP9LAK4_9RHOB</name>
<dbReference type="SUPFAM" id="SSF51735">
    <property type="entry name" value="NAD(P)-binding Rossmann-fold domains"/>
    <property type="match status" value="1"/>
</dbReference>
<organism evidence="1 2">
    <name type="scientific">[Roseibacterium] beibuensis</name>
    <dbReference type="NCBI Taxonomy" id="1193142"/>
    <lineage>
        <taxon>Bacteria</taxon>
        <taxon>Pseudomonadati</taxon>
        <taxon>Pseudomonadota</taxon>
        <taxon>Alphaproteobacteria</taxon>
        <taxon>Rhodobacterales</taxon>
        <taxon>Roseobacteraceae</taxon>
        <taxon>Roseicyclus</taxon>
    </lineage>
</organism>
<dbReference type="InterPro" id="IPR002347">
    <property type="entry name" value="SDR_fam"/>
</dbReference>
<dbReference type="EMBL" id="BAABHW010000002">
    <property type="protein sequence ID" value="GAA5074551.1"/>
    <property type="molecule type" value="Genomic_DNA"/>
</dbReference>